<sequence length="204" mass="20656">MKPASALLISLLTPLVGAIPVRDPRQSSQIQITGVSTSGSGCPQGSVSTNISPDGSVLTLGFDSYQTLVGPGASGSDREKNCDVFLTLRFPVGVCTAATLSITYHGFAEIESDVAGSLAASYTLSPGSGGGNPPATTFTASNWSGGGVYTRQDAVSASATIQNPNQRDVSLAVRTRLILSASNSGASGTLTADDATVAIAQRRC</sequence>
<evidence type="ECO:0000256" key="1">
    <source>
        <dbReference type="SAM" id="SignalP"/>
    </source>
</evidence>
<name>A0ABR3VXV8_9PEZI</name>
<evidence type="ECO:0000313" key="2">
    <source>
        <dbReference type="EMBL" id="KAL1848002.1"/>
    </source>
</evidence>
<dbReference type="PANTHER" id="PTHR38847:SF1">
    <property type="entry name" value="PSEUDOURIDINE SYNTHASE RSUA_RLUA-LIKE DOMAIN-CONTAINING PROTEIN"/>
    <property type="match status" value="1"/>
</dbReference>
<accession>A0ABR3VXV8</accession>
<dbReference type="PANTHER" id="PTHR38847">
    <property type="match status" value="1"/>
</dbReference>
<proteinExistence type="predicted"/>
<comment type="caution">
    <text evidence="2">The sequence shown here is derived from an EMBL/GenBank/DDBJ whole genome shotgun (WGS) entry which is preliminary data.</text>
</comment>
<keyword evidence="3" id="KW-1185">Reference proteome</keyword>
<dbReference type="EMBL" id="JAZHXJ010000944">
    <property type="protein sequence ID" value="KAL1848002.1"/>
    <property type="molecule type" value="Genomic_DNA"/>
</dbReference>
<gene>
    <name evidence="2" type="ORF">VTK73DRAFT_10215</name>
</gene>
<feature type="signal peptide" evidence="1">
    <location>
        <begin position="1"/>
        <end position="18"/>
    </location>
</feature>
<dbReference type="Pfam" id="PF14273">
    <property type="entry name" value="DUF4360"/>
    <property type="match status" value="1"/>
</dbReference>
<evidence type="ECO:0008006" key="4">
    <source>
        <dbReference type="Google" id="ProtNLM"/>
    </source>
</evidence>
<dbReference type="InterPro" id="IPR025649">
    <property type="entry name" value="DUF4360"/>
</dbReference>
<reference evidence="2 3" key="1">
    <citation type="journal article" date="2024" name="Commun. Biol.">
        <title>Comparative genomic analysis of thermophilic fungi reveals convergent evolutionary adaptations and gene losses.</title>
        <authorList>
            <person name="Steindorff A.S."/>
            <person name="Aguilar-Pontes M.V."/>
            <person name="Robinson A.J."/>
            <person name="Andreopoulos B."/>
            <person name="LaButti K."/>
            <person name="Kuo A."/>
            <person name="Mondo S."/>
            <person name="Riley R."/>
            <person name="Otillar R."/>
            <person name="Haridas S."/>
            <person name="Lipzen A."/>
            <person name="Grimwood J."/>
            <person name="Schmutz J."/>
            <person name="Clum A."/>
            <person name="Reid I.D."/>
            <person name="Moisan M.C."/>
            <person name="Butler G."/>
            <person name="Nguyen T.T.M."/>
            <person name="Dewar K."/>
            <person name="Conant G."/>
            <person name="Drula E."/>
            <person name="Henrissat B."/>
            <person name="Hansel C."/>
            <person name="Singer S."/>
            <person name="Hutchinson M.I."/>
            <person name="de Vries R.P."/>
            <person name="Natvig D.O."/>
            <person name="Powell A.J."/>
            <person name="Tsang A."/>
            <person name="Grigoriev I.V."/>
        </authorList>
    </citation>
    <scope>NUCLEOTIDE SEQUENCE [LARGE SCALE GENOMIC DNA]</scope>
    <source>
        <strain evidence="2 3">ATCC 24622</strain>
    </source>
</reference>
<keyword evidence="1" id="KW-0732">Signal</keyword>
<dbReference type="Proteomes" id="UP001586593">
    <property type="component" value="Unassembled WGS sequence"/>
</dbReference>
<organism evidence="2 3">
    <name type="scientific">Phialemonium thermophilum</name>
    <dbReference type="NCBI Taxonomy" id="223376"/>
    <lineage>
        <taxon>Eukaryota</taxon>
        <taxon>Fungi</taxon>
        <taxon>Dikarya</taxon>
        <taxon>Ascomycota</taxon>
        <taxon>Pezizomycotina</taxon>
        <taxon>Sordariomycetes</taxon>
        <taxon>Sordariomycetidae</taxon>
        <taxon>Cephalothecales</taxon>
        <taxon>Cephalothecaceae</taxon>
        <taxon>Phialemonium</taxon>
    </lineage>
</organism>
<protein>
    <recommendedName>
        <fullName evidence="4">Secreted protein</fullName>
    </recommendedName>
</protein>
<feature type="chain" id="PRO_5046499964" description="Secreted protein" evidence="1">
    <location>
        <begin position="19"/>
        <end position="204"/>
    </location>
</feature>
<evidence type="ECO:0000313" key="3">
    <source>
        <dbReference type="Proteomes" id="UP001586593"/>
    </source>
</evidence>